<feature type="transmembrane region" description="Helical" evidence="2">
    <location>
        <begin position="412"/>
        <end position="433"/>
    </location>
</feature>
<sequence>MTAQQTADGLGIYPREILAILFRRRYWLLLPVLVGLIGAVGAIVMQRPMYKSQATLLIDSAQIVLGPGTTPLSSIANERIAKIRQQVVSRDSLSALIRENGLYPKERAAMEFENVLAIARSAIGVDLVGANQNNNNGSTIAFTLSFTYQDAGKARAVTERLTKQFLVEDKRFRTQQAEGTATFLGRRAEELRRQLSELEEKRRGVEARYAGALPSHIALSAQSGAALRAEVSRIDAESQGIAQQNGILVTTIRSAQQAPPPGQEAVRRAEEKLNQLEAVYSDDYPGVVAARAALAREQAAARRAQPDGRADVIEAEIASGRARIDMLAARRSELVAAIADLDHRSAQAPQAAYELNMIEREYDNIKRQYEALREKQLDAQVAANLQSEDKGERFSVVDEPSMPHESLGTKPMILLLMGVFGGGGAGVALALGFELLRGTIHGEETLTKLLKAPPLGVVPVTRQPSVLPWFFGRNKTGRATAPAGMMGGKRYAG</sequence>
<evidence type="ECO:0000313" key="3">
    <source>
        <dbReference type="EMBL" id="AGQ04616.1"/>
    </source>
</evidence>
<dbReference type="InterPro" id="IPR050445">
    <property type="entry name" value="Bact_polysacc_biosynth/exp"/>
</dbReference>
<evidence type="ECO:0000256" key="2">
    <source>
        <dbReference type="SAM" id="Phobius"/>
    </source>
</evidence>
<protein>
    <submittedName>
        <fullName evidence="3">Sphingan polymerase</fullName>
    </submittedName>
</protein>
<name>S5CLN0_9SPHN</name>
<accession>S5CLN0</accession>
<organism evidence="3">
    <name type="scientific">Sphingomonas sanxanigenens</name>
    <dbReference type="NCBI Taxonomy" id="397260"/>
    <lineage>
        <taxon>Bacteria</taxon>
        <taxon>Pseudomonadati</taxon>
        <taxon>Pseudomonadota</taxon>
        <taxon>Alphaproteobacteria</taxon>
        <taxon>Sphingomonadales</taxon>
        <taxon>Sphingomonadaceae</taxon>
        <taxon>Sphingomonas</taxon>
    </lineage>
</organism>
<feature type="transmembrane region" description="Helical" evidence="2">
    <location>
        <begin position="26"/>
        <end position="45"/>
    </location>
</feature>
<evidence type="ECO:0000256" key="1">
    <source>
        <dbReference type="SAM" id="Coils"/>
    </source>
</evidence>
<dbReference type="EMBL" id="KC812373">
    <property type="protein sequence ID" value="AGQ04616.1"/>
    <property type="molecule type" value="Genomic_DNA"/>
</dbReference>
<keyword evidence="1" id="KW-0175">Coiled coil</keyword>
<keyword evidence="2" id="KW-1133">Transmembrane helix</keyword>
<dbReference type="PANTHER" id="PTHR32309">
    <property type="entry name" value="TYROSINE-PROTEIN KINASE"/>
    <property type="match status" value="1"/>
</dbReference>
<dbReference type="PANTHER" id="PTHR32309:SF31">
    <property type="entry name" value="CAPSULAR EXOPOLYSACCHARIDE FAMILY"/>
    <property type="match status" value="1"/>
</dbReference>
<keyword evidence="2" id="KW-0472">Membrane</keyword>
<dbReference type="AlphaFoldDB" id="S5CLN0"/>
<reference evidence="3" key="1">
    <citation type="submission" date="2013-03" db="EMBL/GenBank/DDBJ databases">
        <title>Cloning and characterization of gene spsC involved in sphingan Ss biosynthesis of Sphingomonas sanxanigenens.</title>
        <authorList>
            <person name="Huang H.D."/>
        </authorList>
    </citation>
    <scope>NUCLEOTIDE SEQUENCE</scope>
    <source>
        <strain evidence="3">NX02</strain>
    </source>
</reference>
<proteinExistence type="predicted"/>
<gene>
    <name evidence="3" type="primary">spsC</name>
</gene>
<feature type="coiled-coil region" evidence="1">
    <location>
        <begin position="181"/>
        <end position="208"/>
    </location>
</feature>
<dbReference type="SMR" id="S5CLN0"/>
<keyword evidence="2" id="KW-0812">Transmembrane</keyword>